<organism evidence="3 4">
    <name type="scientific">Aphanizomenon flos-aquae WA102</name>
    <dbReference type="NCBI Taxonomy" id="1710896"/>
    <lineage>
        <taxon>Bacteria</taxon>
        <taxon>Bacillati</taxon>
        <taxon>Cyanobacteriota</taxon>
        <taxon>Cyanophyceae</taxon>
        <taxon>Nostocales</taxon>
        <taxon>Aphanizomenonaceae</taxon>
        <taxon>Aphanizomenon</taxon>
    </lineage>
</organism>
<gene>
    <name evidence="3" type="ORF">AN484_15165</name>
</gene>
<feature type="region of interest" description="Disordered" evidence="2">
    <location>
        <begin position="975"/>
        <end position="998"/>
    </location>
</feature>
<dbReference type="InterPro" id="IPR027417">
    <property type="entry name" value="P-loop_NTPase"/>
</dbReference>
<accession>A0A1B7X0M5</accession>
<dbReference type="EMBL" id="LJOW01000079">
    <property type="protein sequence ID" value="OBQ42925.1"/>
    <property type="molecule type" value="Genomic_DNA"/>
</dbReference>
<feature type="coiled-coil region" evidence="1">
    <location>
        <begin position="528"/>
        <end position="555"/>
    </location>
</feature>
<dbReference type="InterPro" id="IPR050678">
    <property type="entry name" value="DNA_Partitioning_ATPase"/>
</dbReference>
<dbReference type="PANTHER" id="PTHR13696">
    <property type="entry name" value="P-LOOP CONTAINING NUCLEOSIDE TRIPHOSPHATE HYDROLASE"/>
    <property type="match status" value="1"/>
</dbReference>
<evidence type="ECO:0000256" key="1">
    <source>
        <dbReference type="SAM" id="Coils"/>
    </source>
</evidence>
<dbReference type="PATRIC" id="fig|1710896.3.peg.2798"/>
<dbReference type="AlphaFoldDB" id="A0A1B7X0M5"/>
<proteinExistence type="predicted"/>
<evidence type="ECO:0000313" key="4">
    <source>
        <dbReference type="Proteomes" id="UP000092093"/>
    </source>
</evidence>
<sequence length="998" mass="117474">MLTLFKEAQNLDLELSKLQEKNLVSDYRIFINLNIEIEIYLISNNIDKLQSFFDSKQEKYWINFQHFTKDEISDYPALESIFLDEQDSKIHLGLKYRFHSFLDKPEKISNDNDSVCPVVNFYSYKGGMGRTTTLTSYAIHLALAKGKKVVIIDCDLEAPGYLNFFNLSENRSLLAGDKNGIVEYLLDEQFIKEEKPNLEDYYLHWNDPKTGEGDIFVFPAGNLSDEFTDESNTYTHREHYLQGLARLDTASRAKIIEGFKHLFQEINKGLFRPSLDEESEPEKVKPDIILIDSRTGFNDIFGFTALALSDLIVGFFGSSEQTKPGLLFLLETFYKNKIDNDKNNELLLINSILPANPNLKEEYFAKFNSNINEIKIVQDQRDNYMPIEQDQNLEQDKRYMPTVLPLSRVDNLEGIGLFKTSAEETDHNQKEREWINFIVGKSFEDYQTIFKRIDEISFPPSLVQESDSTEIQLRNDILRDLQNILPNLYAEDVILEPSKFFYRDCMKDLFKTDMFIVQGFKGTGKTFLYKALKEHKEIQNELKKLAEINEDFEFNFIDIISEKGNKKNNNKDKLFDFKSLQLSTIEDKDYYFKYFWLVYTWNSVMLDAADKLGYNSQLQEIVQPIKPDTSTTTRFNKIIKNESTLIDIENDLANLDQFLKNKKIKLIVLYDQLDNLVRPDNWSFVISPLVDYWWNSPFKNIFSKIFVRTDLFNRMRLTNTERLKSKTIQIEWSRDEIYSYFFKLVFSNKKCKQNIFELMRRSGKCEDTFIHKVKSDLDKNKNQLMFERNIIEPFMTVFFGEEVRAKWSLGKPYDWFYKNLSNADEKSISLRPFINLIKESVKFASQNETSYPPILHYAYYCNSQNRAKAVEAHFNDLTNGEFNQDLRIIFDDLRAFGDNYKQIFLTKEELNSFLDEVYKRNQSDLESKSSGDLIKLLEANGIIHENPTPDGQIYKFAQLYQYWLGLKSRKYELRNHRQPNTNKPSTNNWEKPKPKKHQ</sequence>
<feature type="compositionally biased region" description="Polar residues" evidence="2">
    <location>
        <begin position="978"/>
        <end position="989"/>
    </location>
</feature>
<dbReference type="SUPFAM" id="SSF52540">
    <property type="entry name" value="P-loop containing nucleoside triphosphate hydrolases"/>
    <property type="match status" value="1"/>
</dbReference>
<keyword evidence="1" id="KW-0175">Coiled coil</keyword>
<evidence type="ECO:0000256" key="2">
    <source>
        <dbReference type="SAM" id="MobiDB-lite"/>
    </source>
</evidence>
<dbReference type="Proteomes" id="UP000092093">
    <property type="component" value="Unassembled WGS sequence"/>
</dbReference>
<protein>
    <recommendedName>
        <fullName evidence="5">AAA domain-containing protein</fullName>
    </recommendedName>
</protein>
<dbReference type="PANTHER" id="PTHR13696:SF52">
    <property type="entry name" value="PARA FAMILY PROTEIN CT_582"/>
    <property type="match status" value="1"/>
</dbReference>
<evidence type="ECO:0008006" key="5">
    <source>
        <dbReference type="Google" id="ProtNLM"/>
    </source>
</evidence>
<dbReference type="NCBIfam" id="NF047398">
    <property type="entry name" value="AAA_KGGVGR"/>
    <property type="match status" value="1"/>
</dbReference>
<name>A0A1B7X0M5_APHFL</name>
<dbReference type="Gene3D" id="3.40.50.300">
    <property type="entry name" value="P-loop containing nucleotide triphosphate hydrolases"/>
    <property type="match status" value="1"/>
</dbReference>
<evidence type="ECO:0000313" key="3">
    <source>
        <dbReference type="EMBL" id="OBQ42925.1"/>
    </source>
</evidence>
<comment type="caution">
    <text evidence="3">The sequence shown here is derived from an EMBL/GenBank/DDBJ whole genome shotgun (WGS) entry which is preliminary data.</text>
</comment>
<reference evidence="3 4" key="1">
    <citation type="submission" date="2015-09" db="EMBL/GenBank/DDBJ databases">
        <title>Aphanizomenon flos-aquae WA102.</title>
        <authorList>
            <person name="Driscoll C."/>
        </authorList>
    </citation>
    <scope>NUCLEOTIDE SEQUENCE [LARGE SCALE GENOMIC DNA]</scope>
    <source>
        <strain evidence="3">WA102</strain>
    </source>
</reference>